<dbReference type="GO" id="GO:0016787">
    <property type="term" value="F:hydrolase activity"/>
    <property type="evidence" value="ECO:0007669"/>
    <property type="project" value="UniProtKB-KW"/>
</dbReference>
<comment type="similarity">
    <text evidence="3">Belongs to the Nudix hydrolase family.</text>
</comment>
<comment type="caution">
    <text evidence="5">The sequence shown here is derived from an EMBL/GenBank/DDBJ whole genome shotgun (WGS) entry which is preliminary data.</text>
</comment>
<keyword evidence="2 3" id="KW-0378">Hydrolase</keyword>
<dbReference type="PANTHER" id="PTHR43046">
    <property type="entry name" value="GDP-MANNOSE MANNOSYL HYDROLASE"/>
    <property type="match status" value="1"/>
</dbReference>
<proteinExistence type="inferred from homology"/>
<dbReference type="PATRIC" id="fig|1385369.3.peg.1672"/>
<evidence type="ECO:0000313" key="6">
    <source>
        <dbReference type="Proteomes" id="UP000019486"/>
    </source>
</evidence>
<evidence type="ECO:0000256" key="1">
    <source>
        <dbReference type="ARBA" id="ARBA00001946"/>
    </source>
</evidence>
<dbReference type="PANTHER" id="PTHR43046:SF16">
    <property type="entry name" value="ADP-RIBOSE PYROPHOSPHATASE YJHB-RELATED"/>
    <property type="match status" value="1"/>
</dbReference>
<evidence type="ECO:0000256" key="2">
    <source>
        <dbReference type="ARBA" id="ARBA00022801"/>
    </source>
</evidence>
<dbReference type="PRINTS" id="PR00502">
    <property type="entry name" value="NUDIXFAMILY"/>
</dbReference>
<evidence type="ECO:0000256" key="3">
    <source>
        <dbReference type="RuleBase" id="RU003476"/>
    </source>
</evidence>
<sequence>MARPLTMGVRAIIRDQDGAVLLIRHSYVAGWHFPGGGVDRGETVHQAMAREVREEVGVEVTGTARMLGLYGRFRHRSSDHVSVFVVETWRGTPKVDGLEIVECRFFPLEALPDDITPATRRRLTELTGGAPVTELW</sequence>
<evidence type="ECO:0000313" key="5">
    <source>
        <dbReference type="EMBL" id="EWY40958.1"/>
    </source>
</evidence>
<reference evidence="5 6" key="1">
    <citation type="submission" date="2013-08" db="EMBL/GenBank/DDBJ databases">
        <title>The genome sequence of Skermanella stibiiresistens.</title>
        <authorList>
            <person name="Zhu W."/>
            <person name="Wang G."/>
        </authorList>
    </citation>
    <scope>NUCLEOTIDE SEQUENCE [LARGE SCALE GENOMIC DNA]</scope>
    <source>
        <strain evidence="5 6">SB22</strain>
    </source>
</reference>
<dbReference type="SUPFAM" id="SSF55811">
    <property type="entry name" value="Nudix"/>
    <property type="match status" value="1"/>
</dbReference>
<organism evidence="5 6">
    <name type="scientific">Skermanella stibiiresistens SB22</name>
    <dbReference type="NCBI Taxonomy" id="1385369"/>
    <lineage>
        <taxon>Bacteria</taxon>
        <taxon>Pseudomonadati</taxon>
        <taxon>Pseudomonadota</taxon>
        <taxon>Alphaproteobacteria</taxon>
        <taxon>Rhodospirillales</taxon>
        <taxon>Azospirillaceae</taxon>
        <taxon>Skermanella</taxon>
    </lineage>
</organism>
<protein>
    <submittedName>
        <fullName evidence="5">DNA mismatch repair protein MutT</fullName>
    </submittedName>
</protein>
<dbReference type="EMBL" id="AVFL01000005">
    <property type="protein sequence ID" value="EWY40958.1"/>
    <property type="molecule type" value="Genomic_DNA"/>
</dbReference>
<dbReference type="Proteomes" id="UP000019486">
    <property type="component" value="Unassembled WGS sequence"/>
</dbReference>
<gene>
    <name evidence="5" type="ORF">N825_30160</name>
</gene>
<comment type="cofactor">
    <cofactor evidence="1">
        <name>Mg(2+)</name>
        <dbReference type="ChEBI" id="CHEBI:18420"/>
    </cofactor>
</comment>
<dbReference type="STRING" id="1385369.N825_30160"/>
<dbReference type="InterPro" id="IPR020084">
    <property type="entry name" value="NUDIX_hydrolase_CS"/>
</dbReference>
<dbReference type="AlphaFoldDB" id="W9HAS2"/>
<feature type="domain" description="Nudix hydrolase" evidence="4">
    <location>
        <begin position="4"/>
        <end position="129"/>
    </location>
</feature>
<dbReference type="InterPro" id="IPR015797">
    <property type="entry name" value="NUDIX_hydrolase-like_dom_sf"/>
</dbReference>
<name>W9HAS2_9PROT</name>
<accession>W9HAS2</accession>
<keyword evidence="6" id="KW-1185">Reference proteome</keyword>
<dbReference type="PROSITE" id="PS00893">
    <property type="entry name" value="NUDIX_BOX"/>
    <property type="match status" value="1"/>
</dbReference>
<dbReference type="Pfam" id="PF00293">
    <property type="entry name" value="NUDIX"/>
    <property type="match status" value="1"/>
</dbReference>
<dbReference type="PROSITE" id="PS51462">
    <property type="entry name" value="NUDIX"/>
    <property type="match status" value="1"/>
</dbReference>
<dbReference type="InterPro" id="IPR020476">
    <property type="entry name" value="Nudix_hydrolase"/>
</dbReference>
<dbReference type="InterPro" id="IPR000086">
    <property type="entry name" value="NUDIX_hydrolase_dom"/>
</dbReference>
<dbReference type="Gene3D" id="3.90.79.10">
    <property type="entry name" value="Nucleoside Triphosphate Pyrophosphohydrolase"/>
    <property type="match status" value="1"/>
</dbReference>
<evidence type="ECO:0000259" key="4">
    <source>
        <dbReference type="PROSITE" id="PS51462"/>
    </source>
</evidence>